<proteinExistence type="predicted"/>
<evidence type="ECO:0000313" key="1">
    <source>
        <dbReference type="EMBL" id="UPM52437.1"/>
    </source>
</evidence>
<name>A0ABY4JF11_9BACI</name>
<sequence length="126" mass="14644">MTIRKGDSISFRLSQSTPSEIINLLAEKKETEGRNFSSFLLSVMINGLKQEMYNKNEIRIQIPNTLSIEQKKWINNAENISMIITLLSHREKNLNNDLIQSLEQVPDKNNNMNPSTKQFILQNFLY</sequence>
<keyword evidence="2" id="KW-1185">Reference proteome</keyword>
<reference evidence="1 2" key="1">
    <citation type="submission" date="2022-04" db="EMBL/GenBank/DDBJ databases">
        <title>Mechanism of arsenic methylation and mitigation arsenic toxicity by Bacillus sp. LH14 from an Arsenic-Contaminated Paddy Soil.</title>
        <authorList>
            <person name="Wang D."/>
        </authorList>
    </citation>
    <scope>NUCLEOTIDE SEQUENCE [LARGE SCALE GENOMIC DNA]</scope>
    <source>
        <strain evidence="1 2">LH14</strain>
    </source>
</reference>
<protein>
    <submittedName>
        <fullName evidence="1">Uncharacterized protein</fullName>
    </submittedName>
</protein>
<dbReference type="Proteomes" id="UP000830639">
    <property type="component" value="Chromosome"/>
</dbReference>
<gene>
    <name evidence="1" type="ORF">MY490_11330</name>
</gene>
<accession>A0ABY4JF11</accession>
<evidence type="ECO:0000313" key="2">
    <source>
        <dbReference type="Proteomes" id="UP000830639"/>
    </source>
</evidence>
<organism evidence="1 2">
    <name type="scientific">Gottfriedia acidiceleris</name>
    <dbReference type="NCBI Taxonomy" id="371036"/>
    <lineage>
        <taxon>Bacteria</taxon>
        <taxon>Bacillati</taxon>
        <taxon>Bacillota</taxon>
        <taxon>Bacilli</taxon>
        <taxon>Bacillales</taxon>
        <taxon>Bacillaceae</taxon>
        <taxon>Gottfriedia</taxon>
    </lineage>
</organism>
<dbReference type="EMBL" id="CP096034">
    <property type="protein sequence ID" value="UPM52437.1"/>
    <property type="molecule type" value="Genomic_DNA"/>
</dbReference>
<dbReference type="RefSeq" id="WP_248265810.1">
    <property type="nucleotide sequence ID" value="NZ_CP096034.1"/>
</dbReference>